<dbReference type="InterPro" id="IPR052035">
    <property type="entry name" value="ZnF_BED_domain_contain"/>
</dbReference>
<accession>A0AAD7TQI1</accession>
<evidence type="ECO:0000259" key="7">
    <source>
        <dbReference type="Pfam" id="PF04937"/>
    </source>
</evidence>
<reference evidence="9" key="1">
    <citation type="submission" date="2022-11" db="EMBL/GenBank/DDBJ databases">
        <title>Genome Sequence of Cubamyces cubensis.</title>
        <authorList>
            <person name="Buettner E."/>
        </authorList>
    </citation>
    <scope>NUCLEOTIDE SEQUENCE</scope>
    <source>
        <strain evidence="9">MPL-01</strain>
    </source>
</reference>
<dbReference type="AlphaFoldDB" id="A0AAD7TQI1"/>
<evidence type="ECO:0000256" key="3">
    <source>
        <dbReference type="ARBA" id="ARBA00022771"/>
    </source>
</evidence>
<organism evidence="9 10">
    <name type="scientific">Trametes cubensis</name>
    <dbReference type="NCBI Taxonomy" id="1111947"/>
    <lineage>
        <taxon>Eukaryota</taxon>
        <taxon>Fungi</taxon>
        <taxon>Dikarya</taxon>
        <taxon>Basidiomycota</taxon>
        <taxon>Agaricomycotina</taxon>
        <taxon>Agaricomycetes</taxon>
        <taxon>Polyporales</taxon>
        <taxon>Polyporaceae</taxon>
        <taxon>Trametes</taxon>
    </lineage>
</organism>
<evidence type="ECO:0000256" key="5">
    <source>
        <dbReference type="ARBA" id="ARBA00023242"/>
    </source>
</evidence>
<dbReference type="GO" id="GO:0005634">
    <property type="term" value="C:nucleus"/>
    <property type="evidence" value="ECO:0007669"/>
    <property type="project" value="UniProtKB-SubCell"/>
</dbReference>
<dbReference type="Proteomes" id="UP001215151">
    <property type="component" value="Unassembled WGS sequence"/>
</dbReference>
<feature type="region of interest" description="Disordered" evidence="6">
    <location>
        <begin position="220"/>
        <end position="302"/>
    </location>
</feature>
<evidence type="ECO:0000256" key="2">
    <source>
        <dbReference type="ARBA" id="ARBA00022723"/>
    </source>
</evidence>
<dbReference type="InterPro" id="IPR007021">
    <property type="entry name" value="DUF659"/>
</dbReference>
<feature type="compositionally biased region" description="Polar residues" evidence="6">
    <location>
        <begin position="859"/>
        <end position="873"/>
    </location>
</feature>
<feature type="compositionally biased region" description="Low complexity" evidence="6">
    <location>
        <begin position="220"/>
        <end position="256"/>
    </location>
</feature>
<keyword evidence="10" id="KW-1185">Reference proteome</keyword>
<dbReference type="EMBL" id="JAPEVG010000200">
    <property type="protein sequence ID" value="KAJ8474062.1"/>
    <property type="molecule type" value="Genomic_DNA"/>
</dbReference>
<feature type="region of interest" description="Disordered" evidence="6">
    <location>
        <begin position="1"/>
        <end position="36"/>
    </location>
</feature>
<dbReference type="PANTHER" id="PTHR46481:SF10">
    <property type="entry name" value="ZINC FINGER BED DOMAIN-CONTAINING PROTEIN 39"/>
    <property type="match status" value="1"/>
</dbReference>
<dbReference type="Pfam" id="PF04937">
    <property type="entry name" value="DUF659"/>
    <property type="match status" value="1"/>
</dbReference>
<comment type="subcellular location">
    <subcellularLocation>
        <location evidence="1">Nucleus</location>
    </subcellularLocation>
</comment>
<evidence type="ECO:0000256" key="4">
    <source>
        <dbReference type="ARBA" id="ARBA00022833"/>
    </source>
</evidence>
<keyword evidence="4" id="KW-0862">Zinc</keyword>
<dbReference type="Pfam" id="PF05699">
    <property type="entry name" value="Dimer_Tnp_hAT"/>
    <property type="match status" value="1"/>
</dbReference>
<evidence type="ECO:0000256" key="6">
    <source>
        <dbReference type="SAM" id="MobiDB-lite"/>
    </source>
</evidence>
<keyword evidence="3" id="KW-0863">Zinc-finger</keyword>
<dbReference type="InterPro" id="IPR008906">
    <property type="entry name" value="HATC_C_dom"/>
</dbReference>
<feature type="compositionally biased region" description="Low complexity" evidence="6">
    <location>
        <begin position="849"/>
        <end position="858"/>
    </location>
</feature>
<dbReference type="PANTHER" id="PTHR46481">
    <property type="entry name" value="ZINC FINGER BED DOMAIN-CONTAINING PROTEIN 4"/>
    <property type="match status" value="1"/>
</dbReference>
<dbReference type="SUPFAM" id="SSF53098">
    <property type="entry name" value="Ribonuclease H-like"/>
    <property type="match status" value="1"/>
</dbReference>
<evidence type="ECO:0008006" key="11">
    <source>
        <dbReference type="Google" id="ProtNLM"/>
    </source>
</evidence>
<feature type="domain" description="DUF659" evidence="7">
    <location>
        <begin position="372"/>
        <end position="485"/>
    </location>
</feature>
<keyword evidence="2" id="KW-0479">Metal-binding</keyword>
<feature type="region of interest" description="Disordered" evidence="6">
    <location>
        <begin position="830"/>
        <end position="876"/>
    </location>
</feature>
<feature type="domain" description="HAT C-terminal dimerisation" evidence="8">
    <location>
        <begin position="729"/>
        <end position="808"/>
    </location>
</feature>
<name>A0AAD7TQI1_9APHY</name>
<feature type="compositionally biased region" description="Basic and acidic residues" evidence="6">
    <location>
        <begin position="115"/>
        <end position="136"/>
    </location>
</feature>
<dbReference type="GO" id="GO:0008270">
    <property type="term" value="F:zinc ion binding"/>
    <property type="evidence" value="ECO:0007669"/>
    <property type="project" value="UniProtKB-KW"/>
</dbReference>
<protein>
    <recommendedName>
        <fullName evidence="11">DUF659 domain-containing protein</fullName>
    </recommendedName>
</protein>
<sequence length="1007" mass="111780">MPPDPPQRYNGAKKSWWRTHFHDHPGHASRSQDSELSGQKTKVYCIECMNANIAEIQKQDEAEVGRNERGSVRTVDSIVAYLWTLNMQKEKNRGYLSSRSTTLLVHLKHCTHQPPDVHERAKQESGARNQKARDQYPDPNNLTGPDQSVFTATPLDDLASDIQMAPQGSYQPVPSYAGGEHLQTPGAGPSGLQHTPPGTAPSLTPLSVNFANPGRWMYSPQASPSPVSASRAPSPWSRPASSSASPAPSSSAQLPPQDHPFGPSGHPQAGLVRRSSSNLRNERSASRLRPYPSPYSTAPPWSAERQHRFESLVARLTASANLPLSWVQNPAWLSICDEFISPAKPPSRRVLTSRLLRDEVKFFRGQAITRTEGAEATVQGDGWTGINNHHLVAFMMTAKREVHTIRVIDTSDERKTAANFLKHIEDTLKTLGDVWKVVIVAFTSDAAGESRAARLALLAKYPHLIVLDCYAHQINLIVGDYLKSKSALLKFTDNAEELITWLRMRTFALARLRAVQAEHGKTAVTVIRAVKTRWTSHYLAIKRLLELQSALKTILAEDELRGVSTFMAGLKKKESKIKARRMIALMQDGTFWHSLNRIKLHLEPLAIAANVAQASNARLDQVLLIFGFLYHRFSSLPLDVHDEVAVNAVLKSIELRWSKADQVVFIAAVILNPMYKLQPFADLPEFSEIELEMLLSRLWKRFFQSDAPVDLKKDIQDYFRRQGRFQHLDAYVERWVETARSERTAVDPLDIWKGSSSPDKPMRPLAILAHRLLSVCANSASCERLFSVFGQLLTRLRNRMSATTLTTLAELKMHLRDEYVRTHDVKERLKRHCGKPAAEASSVPPPAVAAPTATTSESNPSPSMTADSPTPASDSDEELDDILAYSFDSTTSSSPTGGLHAIAVALADADRDDTDPVDLRPSAAYRVANGLEQPFKKTIASLFNFNSTHWVQHIAGFASLGLDEELELYELLDYDAVGEVVDEGNENVDGLDGDLGLDEMTLDVMQS</sequence>
<feature type="compositionally biased region" description="Polar residues" evidence="6">
    <location>
        <begin position="138"/>
        <end position="151"/>
    </location>
</feature>
<feature type="region of interest" description="Disordered" evidence="6">
    <location>
        <begin position="111"/>
        <end position="152"/>
    </location>
</feature>
<gene>
    <name evidence="9" type="ORF">ONZ51_g7459</name>
</gene>
<dbReference type="InterPro" id="IPR012337">
    <property type="entry name" value="RNaseH-like_sf"/>
</dbReference>
<dbReference type="GO" id="GO:0046983">
    <property type="term" value="F:protein dimerization activity"/>
    <property type="evidence" value="ECO:0007669"/>
    <property type="project" value="InterPro"/>
</dbReference>
<proteinExistence type="predicted"/>
<evidence type="ECO:0000259" key="8">
    <source>
        <dbReference type="Pfam" id="PF05699"/>
    </source>
</evidence>
<evidence type="ECO:0000313" key="9">
    <source>
        <dbReference type="EMBL" id="KAJ8474062.1"/>
    </source>
</evidence>
<feature type="region of interest" description="Disordered" evidence="6">
    <location>
        <begin position="165"/>
        <end position="207"/>
    </location>
</feature>
<evidence type="ECO:0000313" key="10">
    <source>
        <dbReference type="Proteomes" id="UP001215151"/>
    </source>
</evidence>
<evidence type="ECO:0000256" key="1">
    <source>
        <dbReference type="ARBA" id="ARBA00004123"/>
    </source>
</evidence>
<comment type="caution">
    <text evidence="9">The sequence shown here is derived from an EMBL/GenBank/DDBJ whole genome shotgun (WGS) entry which is preliminary data.</text>
</comment>
<feature type="compositionally biased region" description="Basic and acidic residues" evidence="6">
    <location>
        <begin position="20"/>
        <end position="33"/>
    </location>
</feature>
<keyword evidence="5" id="KW-0539">Nucleus</keyword>